<dbReference type="PANTHER" id="PTHR36449">
    <property type="entry name" value="ACETYLTRANSFERASE-RELATED"/>
    <property type="match status" value="1"/>
</dbReference>
<evidence type="ECO:0000256" key="2">
    <source>
        <dbReference type="ARBA" id="ARBA00022491"/>
    </source>
</evidence>
<organism evidence="8 9">
    <name type="scientific">Crenothrix polyspora</name>
    <dbReference type="NCBI Taxonomy" id="360316"/>
    <lineage>
        <taxon>Bacteria</taxon>
        <taxon>Pseudomonadati</taxon>
        <taxon>Pseudomonadota</taxon>
        <taxon>Gammaproteobacteria</taxon>
        <taxon>Methylococcales</taxon>
        <taxon>Crenotrichaceae</taxon>
        <taxon>Crenothrix</taxon>
    </lineage>
</organism>
<protein>
    <submittedName>
        <fullName evidence="8">Acetyltransferase</fullName>
    </submittedName>
</protein>
<dbReference type="EMBL" id="FUKI01000062">
    <property type="protein sequence ID" value="SJM90744.1"/>
    <property type="molecule type" value="Genomic_DNA"/>
</dbReference>
<dbReference type="InterPro" id="IPR000182">
    <property type="entry name" value="GNAT_dom"/>
</dbReference>
<sequence>MKFERLDPGKHQRKAFDCGVTELNLYLQQFANQDQKRGLTRVYVLAEQQQIIGYYSLCAHSVPTDQLPDNTRLGKYSDAPFLLLGRLAVDQHYQGQGYGDALIFHAFSITAETAEKIGALGMIVDAKDEKAACFYQKFGFKPLSGSKNRLMLPFSAMKTLL</sequence>
<dbReference type="PROSITE" id="PS51186">
    <property type="entry name" value="GNAT"/>
    <property type="match status" value="1"/>
</dbReference>
<evidence type="ECO:0000256" key="5">
    <source>
        <dbReference type="ARBA" id="ARBA00023315"/>
    </source>
</evidence>
<dbReference type="RefSeq" id="WP_176371023.1">
    <property type="nucleotide sequence ID" value="NZ_FUKI01000062.1"/>
</dbReference>
<accession>A0A1R4H3E1</accession>
<evidence type="ECO:0000256" key="6">
    <source>
        <dbReference type="ARBA" id="ARBA00049880"/>
    </source>
</evidence>
<feature type="domain" description="N-acetyltransferase" evidence="7">
    <location>
        <begin position="1"/>
        <end position="161"/>
    </location>
</feature>
<dbReference type="AlphaFoldDB" id="A0A1R4H3E1"/>
<keyword evidence="3" id="KW-1277">Toxin-antitoxin system</keyword>
<dbReference type="Pfam" id="PF13508">
    <property type="entry name" value="Acetyltransf_7"/>
    <property type="match status" value="1"/>
</dbReference>
<keyword evidence="5" id="KW-0012">Acyltransferase</keyword>
<dbReference type="Gene3D" id="3.40.630.30">
    <property type="match status" value="1"/>
</dbReference>
<evidence type="ECO:0000313" key="8">
    <source>
        <dbReference type="EMBL" id="SJM90744.1"/>
    </source>
</evidence>
<proteinExistence type="inferred from homology"/>
<name>A0A1R4H3E1_9GAMM</name>
<dbReference type="Proteomes" id="UP000195667">
    <property type="component" value="Unassembled WGS sequence"/>
</dbReference>
<gene>
    <name evidence="8" type="ORF">CRENPOLYSF1_1540011</name>
</gene>
<dbReference type="SUPFAM" id="SSF55729">
    <property type="entry name" value="Acyl-CoA N-acyltransferases (Nat)"/>
    <property type="match status" value="1"/>
</dbReference>
<dbReference type="PANTHER" id="PTHR36449:SF1">
    <property type="entry name" value="ACETYLTRANSFERASE"/>
    <property type="match status" value="1"/>
</dbReference>
<reference evidence="9" key="1">
    <citation type="submission" date="2017-02" db="EMBL/GenBank/DDBJ databases">
        <authorList>
            <person name="Daims H."/>
        </authorList>
    </citation>
    <scope>NUCLEOTIDE SEQUENCE [LARGE SCALE GENOMIC DNA]</scope>
</reference>
<dbReference type="CDD" id="cd04301">
    <property type="entry name" value="NAT_SF"/>
    <property type="match status" value="1"/>
</dbReference>
<dbReference type="InterPro" id="IPR016181">
    <property type="entry name" value="Acyl_CoA_acyltransferase"/>
</dbReference>
<comment type="similarity">
    <text evidence="1">Belongs to the acetyltransferase family. GNAT subfamily.</text>
</comment>
<keyword evidence="2" id="KW-0678">Repressor</keyword>
<dbReference type="GO" id="GO:0016747">
    <property type="term" value="F:acyltransferase activity, transferring groups other than amino-acyl groups"/>
    <property type="evidence" value="ECO:0007669"/>
    <property type="project" value="InterPro"/>
</dbReference>
<evidence type="ECO:0000313" key="9">
    <source>
        <dbReference type="Proteomes" id="UP000195667"/>
    </source>
</evidence>
<comment type="catalytic activity">
    <reaction evidence="6">
        <text>glycyl-tRNA(Gly) + acetyl-CoA = N-acetylglycyl-tRNA(Gly) + CoA + H(+)</text>
        <dbReference type="Rhea" id="RHEA:81867"/>
        <dbReference type="Rhea" id="RHEA-COMP:9683"/>
        <dbReference type="Rhea" id="RHEA-COMP:19766"/>
        <dbReference type="ChEBI" id="CHEBI:15378"/>
        <dbReference type="ChEBI" id="CHEBI:57287"/>
        <dbReference type="ChEBI" id="CHEBI:57288"/>
        <dbReference type="ChEBI" id="CHEBI:78522"/>
        <dbReference type="ChEBI" id="CHEBI:232036"/>
    </reaction>
</comment>
<keyword evidence="9" id="KW-1185">Reference proteome</keyword>
<evidence type="ECO:0000256" key="3">
    <source>
        <dbReference type="ARBA" id="ARBA00022649"/>
    </source>
</evidence>
<evidence type="ECO:0000256" key="1">
    <source>
        <dbReference type="ARBA" id="ARBA00009342"/>
    </source>
</evidence>
<keyword evidence="4 8" id="KW-0808">Transferase</keyword>
<evidence type="ECO:0000256" key="4">
    <source>
        <dbReference type="ARBA" id="ARBA00022679"/>
    </source>
</evidence>
<evidence type="ECO:0000259" key="7">
    <source>
        <dbReference type="PROSITE" id="PS51186"/>
    </source>
</evidence>